<dbReference type="EMBL" id="PYNF01000003">
    <property type="protein sequence ID" value="PSV00457.1"/>
    <property type="molecule type" value="Genomic_DNA"/>
</dbReference>
<dbReference type="Proteomes" id="UP000241426">
    <property type="component" value="Unassembled WGS sequence"/>
</dbReference>
<gene>
    <name evidence="1" type="ORF">C9J27_04815</name>
</gene>
<dbReference type="AlphaFoldDB" id="A0A2T3KLD7"/>
<protein>
    <submittedName>
        <fullName evidence="1">Uncharacterized protein</fullName>
    </submittedName>
</protein>
<evidence type="ECO:0000313" key="1">
    <source>
        <dbReference type="EMBL" id="PSV00457.1"/>
    </source>
</evidence>
<comment type="caution">
    <text evidence="1">The sequence shown here is derived from an EMBL/GenBank/DDBJ whole genome shotgun (WGS) entry which is preliminary data.</text>
</comment>
<accession>A0A2T3KLD7</accession>
<dbReference type="RefSeq" id="WP_107289087.1">
    <property type="nucleotide sequence ID" value="NZ_PYNF01000003.1"/>
</dbReference>
<reference evidence="1 2" key="1">
    <citation type="submission" date="2018-01" db="EMBL/GenBank/DDBJ databases">
        <title>Whole genome sequencing of Histamine producing bacteria.</title>
        <authorList>
            <person name="Butler K."/>
        </authorList>
    </citation>
    <scope>NUCLEOTIDE SEQUENCE [LARGE SCALE GENOMIC DNA]</scope>
    <source>
        <strain evidence="1 2">FS-7.2</strain>
    </source>
</reference>
<name>A0A2T3KLD7_9GAMM</name>
<evidence type="ECO:0000313" key="2">
    <source>
        <dbReference type="Proteomes" id="UP000241426"/>
    </source>
</evidence>
<proteinExistence type="predicted"/>
<sequence length="230" mass="25387">MSLYASTLDRIQDLIVLMIDISNEFNGTRQGFLEDAEQVKKLLDENYPNTPIVGKLIINKVGAANVSVEFRIGSTKGSIVLIGRCSTNLPNKTSTRFKTSVKATAIKHIKKFISSMGYNKSSNGNESARSHSVQNHDCSEFESIRTLMLEFSTLAGEEIDISKVETVRRLSKQGFCAKKSEVSIDVETSSGHVITFMRGGIKLSIIGKDYLFADAQKAVILFNKIVQLVD</sequence>
<organism evidence="1 2">
    <name type="scientific">Photobacterium kishitanii</name>
    <dbReference type="NCBI Taxonomy" id="318456"/>
    <lineage>
        <taxon>Bacteria</taxon>
        <taxon>Pseudomonadati</taxon>
        <taxon>Pseudomonadota</taxon>
        <taxon>Gammaproteobacteria</taxon>
        <taxon>Vibrionales</taxon>
        <taxon>Vibrionaceae</taxon>
        <taxon>Photobacterium</taxon>
    </lineage>
</organism>